<proteinExistence type="predicted"/>
<reference evidence="3 4" key="1">
    <citation type="submission" date="2019-04" db="EMBL/GenBank/DDBJ databases">
        <title>Draft genome sequences of Streptomyces avermitilis ATCC 31267.</title>
        <authorList>
            <person name="Komaki H."/>
            <person name="Tamura T."/>
            <person name="Hosoyama A."/>
        </authorList>
    </citation>
    <scope>NUCLEOTIDE SEQUENCE [LARGE SCALE GENOMIC DNA]</scope>
    <source>
        <strain evidence="3 4">ATCC 31267</strain>
    </source>
</reference>
<dbReference type="AlphaFoldDB" id="A0A4D4N3C5"/>
<dbReference type="STRING" id="33903.AQJ43_07795"/>
<evidence type="ECO:0000313" key="3">
    <source>
        <dbReference type="EMBL" id="GDY78426.1"/>
    </source>
</evidence>
<feature type="compositionally biased region" description="Basic residues" evidence="1">
    <location>
        <begin position="373"/>
        <end position="384"/>
    </location>
</feature>
<dbReference type="PANTHER" id="PTHR43422:SF3">
    <property type="entry name" value="THIAMINE THIAZOLE SYNTHASE"/>
    <property type="match status" value="1"/>
</dbReference>
<feature type="region of interest" description="Disordered" evidence="1">
    <location>
        <begin position="361"/>
        <end position="384"/>
    </location>
</feature>
<dbReference type="Proteomes" id="UP000299211">
    <property type="component" value="Unassembled WGS sequence"/>
</dbReference>
<evidence type="ECO:0000256" key="1">
    <source>
        <dbReference type="SAM" id="MobiDB-lite"/>
    </source>
</evidence>
<dbReference type="SUPFAM" id="SSF51905">
    <property type="entry name" value="FAD/NAD(P)-binding domain"/>
    <property type="match status" value="1"/>
</dbReference>
<protein>
    <recommendedName>
        <fullName evidence="2">FAD-binding domain-containing protein</fullName>
    </recommendedName>
</protein>
<dbReference type="GO" id="GO:0071949">
    <property type="term" value="F:FAD binding"/>
    <property type="evidence" value="ECO:0007669"/>
    <property type="project" value="InterPro"/>
</dbReference>
<dbReference type="PANTHER" id="PTHR43422">
    <property type="entry name" value="THIAMINE THIAZOLE SYNTHASE"/>
    <property type="match status" value="1"/>
</dbReference>
<sequence length="384" mass="41039">MDRDVLPAEPAPRKGLPQARHAHLLWSGGARAMEDLLPGVTAAWLAAGARRIPLPTGLVSLSAQGWLRRWPEMEFMISCTRDLLDSVIREQVAKKEGVTLLAGTELLGLEGGALRVTGVRVRTPEGEERVLEADLVVDASGRGSRSVAWLDALGVPQAPMDEVDSGLAYASRIFRAPAGTEDFPVVNVQPDPAQPVPAQSATIVPVEGGRWLVTLSGTHGGQPTASAEEFEAFARGVRDPVVGELIAHAEPLTNVVLTRSTINRRRFFEKVKDWPEGFVAIGDAVATYNPVYGHGMSVAAQGAVALREHVAEHGLAAPGLARRAQRAVALPVKIAWELATGTDIRYPEAIGKQPGARRSSWAATWSGSCGPRRAGRWSPRRSSA</sequence>
<dbReference type="EMBL" id="BJHY01000001">
    <property type="protein sequence ID" value="GDY78426.1"/>
    <property type="molecule type" value="Genomic_DNA"/>
</dbReference>
<evidence type="ECO:0000259" key="2">
    <source>
        <dbReference type="Pfam" id="PF01494"/>
    </source>
</evidence>
<dbReference type="InterPro" id="IPR002938">
    <property type="entry name" value="FAD-bd"/>
</dbReference>
<dbReference type="Gene3D" id="3.50.50.60">
    <property type="entry name" value="FAD/NAD(P)-binding domain"/>
    <property type="match status" value="1"/>
</dbReference>
<gene>
    <name evidence="3" type="ORF">SAV31267_079110</name>
</gene>
<comment type="caution">
    <text evidence="3">The sequence shown here is derived from an EMBL/GenBank/DDBJ whole genome shotgun (WGS) entry which is preliminary data.</text>
</comment>
<evidence type="ECO:0000313" key="4">
    <source>
        <dbReference type="Proteomes" id="UP000299211"/>
    </source>
</evidence>
<name>A0A4D4N3C5_STRAX</name>
<dbReference type="Gene3D" id="3.30.9.100">
    <property type="match status" value="1"/>
</dbReference>
<dbReference type="InterPro" id="IPR036188">
    <property type="entry name" value="FAD/NAD-bd_sf"/>
</dbReference>
<feature type="domain" description="FAD-binding" evidence="2">
    <location>
        <begin position="81"/>
        <end position="312"/>
    </location>
</feature>
<organism evidence="3 4">
    <name type="scientific">Streptomyces avermitilis</name>
    <dbReference type="NCBI Taxonomy" id="33903"/>
    <lineage>
        <taxon>Bacteria</taxon>
        <taxon>Bacillati</taxon>
        <taxon>Actinomycetota</taxon>
        <taxon>Actinomycetes</taxon>
        <taxon>Kitasatosporales</taxon>
        <taxon>Streptomycetaceae</taxon>
        <taxon>Streptomyces</taxon>
    </lineage>
</organism>
<dbReference type="Pfam" id="PF01494">
    <property type="entry name" value="FAD_binding_3"/>
    <property type="match status" value="1"/>
</dbReference>
<accession>A0A4D4N3C5</accession>